<dbReference type="AlphaFoldDB" id="A0AAV8Y939"/>
<feature type="compositionally biased region" description="Polar residues" evidence="3">
    <location>
        <begin position="1"/>
        <end position="19"/>
    </location>
</feature>
<comment type="cofactor">
    <cofactor evidence="2">
        <name>Ca(2+)</name>
        <dbReference type="ChEBI" id="CHEBI:29108"/>
    </cofactor>
</comment>
<dbReference type="GO" id="GO:0005886">
    <property type="term" value="C:plasma membrane"/>
    <property type="evidence" value="ECO:0007669"/>
    <property type="project" value="TreeGrafter"/>
</dbReference>
<sequence length="242" mass="27127">MSAPITNQPKRSGGTQTSDWMDMPKSPPNCPAGLEYLTMIDQLYLYQKVDVLETLIGLDAKFAFTVKNSTGEKIYNIKENSFWLTRCLCGQNRPFDINIIDKYRNKVIHLHKPFSTYINRMKVSAPPGTEIGTVDEEGFFFPSYIIKNATGSTTFRIESPLQSRICSEATFPIKSGDGSLQVGEIYKYWWGCLGAVREILTDADYFRITFPMDLDIKMKAVMLGACILINSSIGKSSNAPGQ</sequence>
<evidence type="ECO:0000256" key="3">
    <source>
        <dbReference type="SAM" id="MobiDB-lite"/>
    </source>
</evidence>
<dbReference type="InterPro" id="IPR005552">
    <property type="entry name" value="Scramblase"/>
</dbReference>
<dbReference type="PANTHER" id="PTHR23248:SF9">
    <property type="entry name" value="PHOSPHOLIPID SCRAMBLASE"/>
    <property type="match status" value="1"/>
</dbReference>
<dbReference type="Pfam" id="PF03803">
    <property type="entry name" value="Scramblase"/>
    <property type="match status" value="1"/>
</dbReference>
<evidence type="ECO:0000313" key="4">
    <source>
        <dbReference type="EMBL" id="KAJ8947392.1"/>
    </source>
</evidence>
<proteinExistence type="inferred from homology"/>
<evidence type="ECO:0000256" key="2">
    <source>
        <dbReference type="RuleBase" id="RU363116"/>
    </source>
</evidence>
<reference evidence="4" key="1">
    <citation type="journal article" date="2023" name="Insect Mol. Biol.">
        <title>Genome sequencing provides insights into the evolution of gene families encoding plant cell wall-degrading enzymes in longhorned beetles.</title>
        <authorList>
            <person name="Shin N.R."/>
            <person name="Okamura Y."/>
            <person name="Kirsch R."/>
            <person name="Pauchet Y."/>
        </authorList>
    </citation>
    <scope>NUCLEOTIDE SEQUENCE</scope>
    <source>
        <strain evidence="4">RBIC_L_NR</strain>
    </source>
</reference>
<keyword evidence="2" id="KW-0564">Palmitate</keyword>
<dbReference type="GO" id="GO:0017128">
    <property type="term" value="F:phospholipid scramblase activity"/>
    <property type="evidence" value="ECO:0007669"/>
    <property type="project" value="InterPro"/>
</dbReference>
<evidence type="ECO:0000256" key="1">
    <source>
        <dbReference type="ARBA" id="ARBA00005350"/>
    </source>
</evidence>
<dbReference type="EMBL" id="JANEYF010002378">
    <property type="protein sequence ID" value="KAJ8947392.1"/>
    <property type="molecule type" value="Genomic_DNA"/>
</dbReference>
<comment type="similarity">
    <text evidence="1 2">Belongs to the phospholipid scramblase family.</text>
</comment>
<gene>
    <name evidence="4" type="ORF">NQ314_008615</name>
</gene>
<dbReference type="PANTHER" id="PTHR23248">
    <property type="entry name" value="PHOSPHOLIPID SCRAMBLASE-RELATED"/>
    <property type="match status" value="1"/>
</dbReference>
<name>A0AAV8Y939_9CUCU</name>
<dbReference type="SUPFAM" id="SSF54518">
    <property type="entry name" value="Tubby C-terminal domain-like"/>
    <property type="match status" value="1"/>
</dbReference>
<organism evidence="4 5">
    <name type="scientific">Rhamnusium bicolor</name>
    <dbReference type="NCBI Taxonomy" id="1586634"/>
    <lineage>
        <taxon>Eukaryota</taxon>
        <taxon>Metazoa</taxon>
        <taxon>Ecdysozoa</taxon>
        <taxon>Arthropoda</taxon>
        <taxon>Hexapoda</taxon>
        <taxon>Insecta</taxon>
        <taxon>Pterygota</taxon>
        <taxon>Neoptera</taxon>
        <taxon>Endopterygota</taxon>
        <taxon>Coleoptera</taxon>
        <taxon>Polyphaga</taxon>
        <taxon>Cucujiformia</taxon>
        <taxon>Chrysomeloidea</taxon>
        <taxon>Cerambycidae</taxon>
        <taxon>Lepturinae</taxon>
        <taxon>Rhagiini</taxon>
        <taxon>Rhamnusium</taxon>
    </lineage>
</organism>
<keyword evidence="5" id="KW-1185">Reference proteome</keyword>
<keyword evidence="2" id="KW-0106">Calcium</keyword>
<evidence type="ECO:0000313" key="5">
    <source>
        <dbReference type="Proteomes" id="UP001162156"/>
    </source>
</evidence>
<keyword evidence="2" id="KW-0449">Lipoprotein</keyword>
<comment type="function">
    <text evidence="2">May mediate accelerated ATP-independent bidirectional transbilayer migration of phospholipids upon binding calcium ions that results in a loss of phospholipid asymmetry in the plasma membrane.</text>
</comment>
<dbReference type="InterPro" id="IPR025659">
    <property type="entry name" value="Tubby-like_C"/>
</dbReference>
<dbReference type="Proteomes" id="UP001162156">
    <property type="component" value="Unassembled WGS sequence"/>
</dbReference>
<protein>
    <recommendedName>
        <fullName evidence="2">Phospholipid scramblase</fullName>
    </recommendedName>
</protein>
<feature type="region of interest" description="Disordered" evidence="3">
    <location>
        <begin position="1"/>
        <end position="24"/>
    </location>
</feature>
<comment type="caution">
    <text evidence="4">The sequence shown here is derived from an EMBL/GenBank/DDBJ whole genome shotgun (WGS) entry which is preliminary data.</text>
</comment>
<accession>A0AAV8Y939</accession>